<reference evidence="8" key="1">
    <citation type="submission" date="2022-03" db="EMBL/GenBank/DDBJ databases">
        <title>Fererhizobium litorale gen. nov., sp. nov., isolated from sandy sediments of the Sea of Japan seashore.</title>
        <authorList>
            <person name="Romanenko L."/>
            <person name="Kurilenko V."/>
            <person name="Otstavnykh N."/>
            <person name="Svetashev V."/>
            <person name="Tekutyeva L."/>
            <person name="Isaeva M."/>
            <person name="Mikhailov V."/>
        </authorList>
    </citation>
    <scope>NUCLEOTIDE SEQUENCE</scope>
    <source>
        <strain evidence="8">KMM 9576</strain>
    </source>
</reference>
<name>A0AAE3QES9_9HYPH</name>
<dbReference type="HAMAP" id="MF_00653">
    <property type="entry name" value="PQQ_syn_PqqB"/>
    <property type="match status" value="1"/>
</dbReference>
<evidence type="ECO:0000313" key="9">
    <source>
        <dbReference type="Proteomes" id="UP001161580"/>
    </source>
</evidence>
<keyword evidence="4 6" id="KW-0813">Transport</keyword>
<feature type="domain" description="Metallo-beta-lactamase" evidence="7">
    <location>
        <begin position="51"/>
        <end position="279"/>
    </location>
</feature>
<evidence type="ECO:0000313" key="8">
    <source>
        <dbReference type="EMBL" id="MDI7923770.1"/>
    </source>
</evidence>
<dbReference type="Proteomes" id="UP001161580">
    <property type="component" value="Unassembled WGS sequence"/>
</dbReference>
<evidence type="ECO:0000256" key="1">
    <source>
        <dbReference type="ARBA" id="ARBA00004886"/>
    </source>
</evidence>
<evidence type="ECO:0000256" key="4">
    <source>
        <dbReference type="ARBA" id="ARBA00022448"/>
    </source>
</evidence>
<dbReference type="AlphaFoldDB" id="A0AAE3QES9"/>
<comment type="function">
    <text evidence="6">May be involved in the transport of PQQ or its precursor to the periplasm.</text>
</comment>
<evidence type="ECO:0000256" key="3">
    <source>
        <dbReference type="ARBA" id="ARBA00015084"/>
    </source>
</evidence>
<evidence type="ECO:0000256" key="2">
    <source>
        <dbReference type="ARBA" id="ARBA00008481"/>
    </source>
</evidence>
<dbReference type="InterPro" id="IPR036866">
    <property type="entry name" value="RibonucZ/Hydroxyglut_hydro"/>
</dbReference>
<keyword evidence="5 6" id="KW-0884">PQQ biosynthesis</keyword>
<gene>
    <name evidence="6 8" type="primary">pqqB</name>
    <name evidence="8" type="ORF">MRS75_16965</name>
</gene>
<sequence length="312" mass="33772">MHLKIVGSAAGGGFPQWNCNFHLSRAARNGAENVRPRTQSSLAASANGTDWIVFNASPDLRQQIAATPELQPCESAPLRSSPIAAVVLTNADVDHIAGLLSLRERERFAIYATGRVLAVLQNNTIFNVVDPALVERRELALNATTPILNWKQEQTGITVEAFPVPGKVALFLEDETKADSGFGTEEGDTIGLRIASDTGEANVFYIPGCARIDDELRARLHRAACLLFDGTVYSDNEMATAGVGSKTGQRMGHLHISGPDGSMASLADIAVERRIYVHINNTNPILDERSPEAAVVRRNGWEIGYDGMEIRL</sequence>
<dbReference type="GO" id="GO:0018189">
    <property type="term" value="P:pyrroloquinoline quinone biosynthetic process"/>
    <property type="evidence" value="ECO:0007669"/>
    <property type="project" value="UniProtKB-UniRule"/>
</dbReference>
<comment type="caution">
    <text evidence="8">The sequence shown here is derived from an EMBL/GenBank/DDBJ whole genome shotgun (WGS) entry which is preliminary data.</text>
</comment>
<dbReference type="PANTHER" id="PTHR42663:SF7">
    <property type="entry name" value="COENZYME PQQ SYNTHESIS PROTEIN B"/>
    <property type="match status" value="1"/>
</dbReference>
<dbReference type="RefSeq" id="WP_311788489.1">
    <property type="nucleotide sequence ID" value="NZ_JALDYY010000016.1"/>
</dbReference>
<dbReference type="SUPFAM" id="SSF56281">
    <property type="entry name" value="Metallo-hydrolase/oxidoreductase"/>
    <property type="match status" value="1"/>
</dbReference>
<dbReference type="PANTHER" id="PTHR42663">
    <property type="entry name" value="HYDROLASE C777.06C-RELATED-RELATED"/>
    <property type="match status" value="1"/>
</dbReference>
<dbReference type="Gene3D" id="3.60.15.10">
    <property type="entry name" value="Ribonuclease Z/Hydroxyacylglutathione hydrolase-like"/>
    <property type="match status" value="1"/>
</dbReference>
<comment type="similarity">
    <text evidence="2 6">Belongs to the PqqB family.</text>
</comment>
<dbReference type="CDD" id="cd16274">
    <property type="entry name" value="PQQB-like_MBL-fold"/>
    <property type="match status" value="1"/>
</dbReference>
<evidence type="ECO:0000256" key="6">
    <source>
        <dbReference type="HAMAP-Rule" id="MF_00653"/>
    </source>
</evidence>
<dbReference type="Pfam" id="PF12706">
    <property type="entry name" value="Lactamase_B_2"/>
    <property type="match status" value="1"/>
</dbReference>
<organism evidence="8 9">
    <name type="scientific">Ferirhizobium litorale</name>
    <dbReference type="NCBI Taxonomy" id="2927786"/>
    <lineage>
        <taxon>Bacteria</taxon>
        <taxon>Pseudomonadati</taxon>
        <taxon>Pseudomonadota</taxon>
        <taxon>Alphaproteobacteria</taxon>
        <taxon>Hyphomicrobiales</taxon>
        <taxon>Rhizobiaceae</taxon>
        <taxon>Ferirhizobium</taxon>
    </lineage>
</organism>
<dbReference type="NCBIfam" id="TIGR02108">
    <property type="entry name" value="PQQ_syn_pqqB"/>
    <property type="match status" value="1"/>
</dbReference>
<evidence type="ECO:0000256" key="5">
    <source>
        <dbReference type="ARBA" id="ARBA00022905"/>
    </source>
</evidence>
<protein>
    <recommendedName>
        <fullName evidence="3 6">Coenzyme PQQ synthesis protein B</fullName>
    </recommendedName>
    <alternativeName>
        <fullName evidence="6">Pyrroloquinoline quinone biosynthesis protein B</fullName>
    </alternativeName>
</protein>
<comment type="pathway">
    <text evidence="1 6">Cofactor biosynthesis; pyrroloquinoline quinone biosynthesis.</text>
</comment>
<dbReference type="InterPro" id="IPR011842">
    <property type="entry name" value="PQQ_synth_PqqB"/>
</dbReference>
<accession>A0AAE3QES9</accession>
<evidence type="ECO:0000259" key="7">
    <source>
        <dbReference type="Pfam" id="PF12706"/>
    </source>
</evidence>
<keyword evidence="9" id="KW-1185">Reference proteome</keyword>
<proteinExistence type="inferred from homology"/>
<dbReference type="EMBL" id="JALDYZ010000010">
    <property type="protein sequence ID" value="MDI7923770.1"/>
    <property type="molecule type" value="Genomic_DNA"/>
</dbReference>
<dbReference type="InterPro" id="IPR001279">
    <property type="entry name" value="Metallo-B-lactamas"/>
</dbReference>